<accession>A0A9X2HFX6</accession>
<feature type="domain" description="Chorismate-utilising enzyme C-terminal" evidence="7">
    <location>
        <begin position="116"/>
        <end position="372"/>
    </location>
</feature>
<comment type="catalytic activity">
    <reaction evidence="1">
        <text>chorismate = isochorismate</text>
        <dbReference type="Rhea" id="RHEA:18985"/>
        <dbReference type="ChEBI" id="CHEBI:29748"/>
        <dbReference type="ChEBI" id="CHEBI:29780"/>
        <dbReference type="EC" id="5.4.4.2"/>
    </reaction>
</comment>
<evidence type="ECO:0000256" key="3">
    <source>
        <dbReference type="ARBA" id="ARBA00012824"/>
    </source>
</evidence>
<evidence type="ECO:0000256" key="2">
    <source>
        <dbReference type="ARBA" id="ARBA00005297"/>
    </source>
</evidence>
<gene>
    <name evidence="8" type="ORF">NBM05_02850</name>
</gene>
<evidence type="ECO:0000256" key="1">
    <source>
        <dbReference type="ARBA" id="ARBA00000799"/>
    </source>
</evidence>
<reference evidence="8" key="1">
    <citation type="submission" date="2022-06" db="EMBL/GenBank/DDBJ databases">
        <title>Rothia sp. isolated from sandalwood seedling.</title>
        <authorList>
            <person name="Tuikhar N."/>
            <person name="Kirdat K."/>
            <person name="Thorat V."/>
            <person name="Swetha P."/>
            <person name="Padma S."/>
            <person name="Sundararaj R."/>
            <person name="Yadav A."/>
        </authorList>
    </citation>
    <scope>NUCLEOTIDE SEQUENCE</scope>
    <source>
        <strain evidence="8">AR01</strain>
    </source>
</reference>
<dbReference type="SUPFAM" id="SSF56322">
    <property type="entry name" value="ADC synthase"/>
    <property type="match status" value="1"/>
</dbReference>
<keyword evidence="9" id="KW-1185">Reference proteome</keyword>
<evidence type="ECO:0000256" key="6">
    <source>
        <dbReference type="SAM" id="MobiDB-lite"/>
    </source>
</evidence>
<keyword evidence="4 8" id="KW-0413">Isomerase</keyword>
<dbReference type="Proteomes" id="UP001139502">
    <property type="component" value="Unassembled WGS sequence"/>
</dbReference>
<evidence type="ECO:0000259" key="7">
    <source>
        <dbReference type="Pfam" id="PF00425"/>
    </source>
</evidence>
<name>A0A9X2HFX6_9MICC</name>
<evidence type="ECO:0000256" key="4">
    <source>
        <dbReference type="ARBA" id="ARBA00023235"/>
    </source>
</evidence>
<evidence type="ECO:0000313" key="8">
    <source>
        <dbReference type="EMBL" id="MCP3424996.1"/>
    </source>
</evidence>
<dbReference type="Gene3D" id="3.60.120.10">
    <property type="entry name" value="Anthranilate synthase"/>
    <property type="match status" value="1"/>
</dbReference>
<feature type="region of interest" description="Disordered" evidence="6">
    <location>
        <begin position="1"/>
        <end position="29"/>
    </location>
</feature>
<dbReference type="InterPro" id="IPR004561">
    <property type="entry name" value="IsoChor_synthase"/>
</dbReference>
<evidence type="ECO:0000256" key="5">
    <source>
        <dbReference type="ARBA" id="ARBA00041564"/>
    </source>
</evidence>
<dbReference type="EMBL" id="JANAFB010000004">
    <property type="protein sequence ID" value="MCP3424996.1"/>
    <property type="molecule type" value="Genomic_DNA"/>
</dbReference>
<evidence type="ECO:0000313" key="9">
    <source>
        <dbReference type="Proteomes" id="UP001139502"/>
    </source>
</evidence>
<dbReference type="PANTHER" id="PTHR42839:SF2">
    <property type="entry name" value="ISOCHORISMATE SYNTHASE ENTC"/>
    <property type="match status" value="1"/>
</dbReference>
<dbReference type="Pfam" id="PF00425">
    <property type="entry name" value="Chorismate_bind"/>
    <property type="match status" value="1"/>
</dbReference>
<dbReference type="PANTHER" id="PTHR42839">
    <property type="entry name" value="ISOCHORISMATE SYNTHASE ENTC"/>
    <property type="match status" value="1"/>
</dbReference>
<dbReference type="AlphaFoldDB" id="A0A9X2HFX6"/>
<comment type="caution">
    <text evidence="8">The sequence shown here is derived from an EMBL/GenBank/DDBJ whole genome shotgun (WGS) entry which is preliminary data.</text>
</comment>
<protein>
    <recommendedName>
        <fullName evidence="3">isochorismate synthase</fullName>
        <ecNumber evidence="3">5.4.4.2</ecNumber>
    </recommendedName>
    <alternativeName>
        <fullName evidence="5">Isochorismate mutase</fullName>
    </alternativeName>
</protein>
<dbReference type="InterPro" id="IPR015890">
    <property type="entry name" value="Chorismate_C"/>
</dbReference>
<sequence>MSLDTFAPGGSPAAAEPVRRDPDFTMTSGRWTLRAEGGERAAPAFADPDAAPELLANLRERERATGRAHVLYGMIPFDLSEPADLRVTDRAAWRPRSVEPAALGSAGDPLPPEDSPAYRSIVADALERIEAEEVQKVVLSRTMTLDLGPEHRAEAERVIAERLAASSRRADVFRVRLADGATWIGASPEIIADVSDSRFLTHPLAGSLPRVPGGLDAAQAAARLAGSAKDLHEHRFVTRHIVQALEPLAREISAPEEPELFGTDAMWHLGTRIGGRLRPEVSALEAALAIHPTPAVGGAPTQPALRMIRELEGSSRGFYSGLVGWTDSSGNGRWSLVLRCASLRGDALTLYAGAGVVAGSTPSGEHAETGAKFSTMLRTLEGLL</sequence>
<comment type="similarity">
    <text evidence="2">Belongs to the isochorismate synthase family.</text>
</comment>
<dbReference type="EC" id="5.4.4.2" evidence="3"/>
<dbReference type="GO" id="GO:0008909">
    <property type="term" value="F:isochorismate synthase activity"/>
    <property type="evidence" value="ECO:0007669"/>
    <property type="project" value="UniProtKB-EC"/>
</dbReference>
<dbReference type="InterPro" id="IPR005801">
    <property type="entry name" value="ADC_synthase"/>
</dbReference>
<organism evidence="8 9">
    <name type="scientific">Rothia santali</name>
    <dbReference type="NCBI Taxonomy" id="2949643"/>
    <lineage>
        <taxon>Bacteria</taxon>
        <taxon>Bacillati</taxon>
        <taxon>Actinomycetota</taxon>
        <taxon>Actinomycetes</taxon>
        <taxon>Micrococcales</taxon>
        <taxon>Micrococcaceae</taxon>
        <taxon>Rothia</taxon>
    </lineage>
</organism>
<proteinExistence type="inferred from homology"/>
<dbReference type="NCBIfam" id="TIGR00543">
    <property type="entry name" value="isochor_syn"/>
    <property type="match status" value="1"/>
</dbReference>
<dbReference type="RefSeq" id="WP_254164974.1">
    <property type="nucleotide sequence ID" value="NZ_JANAFB010000004.1"/>
</dbReference>